<evidence type="ECO:0000313" key="1">
    <source>
        <dbReference type="EMBL" id="KAJ8348535.1"/>
    </source>
</evidence>
<comment type="caution">
    <text evidence="1">The sequence shown here is derived from an EMBL/GenBank/DDBJ whole genome shotgun (WGS) entry which is preliminary data.</text>
</comment>
<organism evidence="1 2">
    <name type="scientific">Synaphobranchus kaupii</name>
    <name type="common">Kaup's arrowtooth eel</name>
    <dbReference type="NCBI Taxonomy" id="118154"/>
    <lineage>
        <taxon>Eukaryota</taxon>
        <taxon>Metazoa</taxon>
        <taxon>Chordata</taxon>
        <taxon>Craniata</taxon>
        <taxon>Vertebrata</taxon>
        <taxon>Euteleostomi</taxon>
        <taxon>Actinopterygii</taxon>
        <taxon>Neopterygii</taxon>
        <taxon>Teleostei</taxon>
        <taxon>Anguilliformes</taxon>
        <taxon>Synaphobranchidae</taxon>
        <taxon>Synaphobranchus</taxon>
    </lineage>
</organism>
<protein>
    <submittedName>
        <fullName evidence="1">Uncharacterized protein</fullName>
    </submittedName>
</protein>
<evidence type="ECO:0000313" key="2">
    <source>
        <dbReference type="Proteomes" id="UP001152622"/>
    </source>
</evidence>
<keyword evidence="2" id="KW-1185">Reference proteome</keyword>
<dbReference type="Proteomes" id="UP001152622">
    <property type="component" value="Chromosome 10"/>
</dbReference>
<sequence length="87" mass="9539">MVMECERLISHFLLAYQVNIRRLSPSPVGMSHSSLTPPSCVCLNDQCLLPTETPVKRQAESHSAVIDPLRLAQTEDTVPLAPKGICP</sequence>
<accession>A0A9Q1F0A9</accession>
<proteinExistence type="predicted"/>
<gene>
    <name evidence="1" type="ORF">SKAU_G00271240</name>
</gene>
<dbReference type="AlphaFoldDB" id="A0A9Q1F0A9"/>
<name>A0A9Q1F0A9_SYNKA</name>
<reference evidence="1" key="1">
    <citation type="journal article" date="2023" name="Science">
        <title>Genome structures resolve the early diversification of teleost fishes.</title>
        <authorList>
            <person name="Parey E."/>
            <person name="Louis A."/>
            <person name="Montfort J."/>
            <person name="Bouchez O."/>
            <person name="Roques C."/>
            <person name="Iampietro C."/>
            <person name="Lluch J."/>
            <person name="Castinel A."/>
            <person name="Donnadieu C."/>
            <person name="Desvignes T."/>
            <person name="Floi Bucao C."/>
            <person name="Jouanno E."/>
            <person name="Wen M."/>
            <person name="Mejri S."/>
            <person name="Dirks R."/>
            <person name="Jansen H."/>
            <person name="Henkel C."/>
            <person name="Chen W.J."/>
            <person name="Zahm M."/>
            <person name="Cabau C."/>
            <person name="Klopp C."/>
            <person name="Thompson A.W."/>
            <person name="Robinson-Rechavi M."/>
            <person name="Braasch I."/>
            <person name="Lecointre G."/>
            <person name="Bobe J."/>
            <person name="Postlethwait J.H."/>
            <person name="Berthelot C."/>
            <person name="Roest Crollius H."/>
            <person name="Guiguen Y."/>
        </authorList>
    </citation>
    <scope>NUCLEOTIDE SEQUENCE</scope>
    <source>
        <strain evidence="1">WJC10195</strain>
    </source>
</reference>
<dbReference type="EMBL" id="JAINUF010000010">
    <property type="protein sequence ID" value="KAJ8348535.1"/>
    <property type="molecule type" value="Genomic_DNA"/>
</dbReference>